<comment type="caution">
    <text evidence="8">The sequence shown here is derived from an EMBL/GenBank/DDBJ whole genome shotgun (WGS) entry which is preliminary data.</text>
</comment>
<sequence length="418" mass="45517">MLTSSNQYLRPEYLTPLPTTLDAKKSPLALLAQTCSQIGTECTNSKLLQSQEKPVNKSNKNDITGNSQTSIVTETIHKINLKNDHSEKFETPEERPDSSCPNREQTPTEQNIRSPRNSPICSERKVEGKKQEMVLEKNSERISPHNSSLDITKPAFTSNILTSSSDPAIKDMPLGTFKPGVSSSSASPFVTGFSVGYPLSMDIMPTSLMSHSTLKSGNINPYFGYGRMKTQDSVVSVCRDPYCTGCGVSNHLTGVTSTTKTCQSGCVQCDHGKSTTSGGFIGHTSAAAYVHSQITASHLPYVCNWISSDTSYCGKRFSSSEELLTHLRTHTSGNIIELTHTMGSSGYSPSHSLLHRTYPTPPLSPLATTRYHPYSKPSVLHLSSSPLSGFTLNHTSLSPYLSPYLYIPRLGTTPGMHL</sequence>
<dbReference type="PANTHER" id="PTHR12522">
    <property type="entry name" value="ZINC-FINGER PROTEIN NOLZ1-RELATED"/>
    <property type="match status" value="1"/>
</dbReference>
<dbReference type="InterPro" id="IPR036236">
    <property type="entry name" value="Znf_C2H2_sf"/>
</dbReference>
<feature type="region of interest" description="Disordered" evidence="6">
    <location>
        <begin position="50"/>
        <end position="69"/>
    </location>
</feature>
<comment type="similarity">
    <text evidence="1">Belongs to the Elbow/Noc family.</text>
</comment>
<dbReference type="PANTHER" id="PTHR12522:SF4">
    <property type="entry name" value="ZINC FINGER PROTEIN ELBOW"/>
    <property type="match status" value="1"/>
</dbReference>
<gene>
    <name evidence="8" type="ORF">NQ317_014530</name>
</gene>
<reference evidence="8" key="1">
    <citation type="journal article" date="2023" name="Insect Mol. Biol.">
        <title>Genome sequencing provides insights into the evolution of gene families encoding plant cell wall-degrading enzymes in longhorned beetles.</title>
        <authorList>
            <person name="Shin N.R."/>
            <person name="Okamura Y."/>
            <person name="Kirsch R."/>
            <person name="Pauchet Y."/>
        </authorList>
    </citation>
    <scope>NUCLEOTIDE SEQUENCE</scope>
    <source>
        <strain evidence="8">MMC_N1</strain>
    </source>
</reference>
<feature type="compositionally biased region" description="Basic and acidic residues" evidence="6">
    <location>
        <begin position="82"/>
        <end position="97"/>
    </location>
</feature>
<evidence type="ECO:0000256" key="1">
    <source>
        <dbReference type="ARBA" id="ARBA00010144"/>
    </source>
</evidence>
<dbReference type="Gene3D" id="3.30.160.60">
    <property type="entry name" value="Classic Zinc Finger"/>
    <property type="match status" value="1"/>
</dbReference>
<keyword evidence="3 5" id="KW-0863">Zinc-finger</keyword>
<proteinExistence type="inferred from homology"/>
<evidence type="ECO:0000256" key="5">
    <source>
        <dbReference type="PROSITE-ProRule" id="PRU00042"/>
    </source>
</evidence>
<protein>
    <recommendedName>
        <fullName evidence="7">C2H2-type domain-containing protein</fullName>
    </recommendedName>
</protein>
<dbReference type="SUPFAM" id="SSF57667">
    <property type="entry name" value="beta-beta-alpha zinc fingers"/>
    <property type="match status" value="1"/>
</dbReference>
<dbReference type="InterPro" id="IPR013087">
    <property type="entry name" value="Znf_C2H2_type"/>
</dbReference>
<accession>A0ABQ9JAF0</accession>
<evidence type="ECO:0000256" key="6">
    <source>
        <dbReference type="SAM" id="MobiDB-lite"/>
    </source>
</evidence>
<dbReference type="Proteomes" id="UP001162164">
    <property type="component" value="Unassembled WGS sequence"/>
</dbReference>
<organism evidence="8 9">
    <name type="scientific">Molorchus minor</name>
    <dbReference type="NCBI Taxonomy" id="1323400"/>
    <lineage>
        <taxon>Eukaryota</taxon>
        <taxon>Metazoa</taxon>
        <taxon>Ecdysozoa</taxon>
        <taxon>Arthropoda</taxon>
        <taxon>Hexapoda</taxon>
        <taxon>Insecta</taxon>
        <taxon>Pterygota</taxon>
        <taxon>Neoptera</taxon>
        <taxon>Endopterygota</taxon>
        <taxon>Coleoptera</taxon>
        <taxon>Polyphaga</taxon>
        <taxon>Cucujiformia</taxon>
        <taxon>Chrysomeloidea</taxon>
        <taxon>Cerambycidae</taxon>
        <taxon>Lamiinae</taxon>
        <taxon>Monochamini</taxon>
        <taxon>Molorchus</taxon>
    </lineage>
</organism>
<evidence type="ECO:0000313" key="9">
    <source>
        <dbReference type="Proteomes" id="UP001162164"/>
    </source>
</evidence>
<dbReference type="InterPro" id="IPR051520">
    <property type="entry name" value="Elbow/Noc_ZnFinger"/>
</dbReference>
<evidence type="ECO:0000259" key="7">
    <source>
        <dbReference type="PROSITE" id="PS50157"/>
    </source>
</evidence>
<evidence type="ECO:0000256" key="4">
    <source>
        <dbReference type="ARBA" id="ARBA00022833"/>
    </source>
</evidence>
<name>A0ABQ9JAF0_9CUCU</name>
<keyword evidence="9" id="KW-1185">Reference proteome</keyword>
<feature type="region of interest" description="Disordered" evidence="6">
    <location>
        <begin position="82"/>
        <end position="130"/>
    </location>
</feature>
<dbReference type="EMBL" id="JAPWTJ010000865">
    <property type="protein sequence ID" value="KAJ8975156.1"/>
    <property type="molecule type" value="Genomic_DNA"/>
</dbReference>
<evidence type="ECO:0000256" key="2">
    <source>
        <dbReference type="ARBA" id="ARBA00022723"/>
    </source>
</evidence>
<keyword evidence="4" id="KW-0862">Zinc</keyword>
<evidence type="ECO:0000313" key="8">
    <source>
        <dbReference type="EMBL" id="KAJ8975156.1"/>
    </source>
</evidence>
<feature type="compositionally biased region" description="Polar residues" evidence="6">
    <location>
        <begin position="99"/>
        <end position="120"/>
    </location>
</feature>
<keyword evidence="2" id="KW-0479">Metal-binding</keyword>
<evidence type="ECO:0000256" key="3">
    <source>
        <dbReference type="ARBA" id="ARBA00022771"/>
    </source>
</evidence>
<feature type="domain" description="C2H2-type" evidence="7">
    <location>
        <begin position="301"/>
        <end position="335"/>
    </location>
</feature>
<dbReference type="PROSITE" id="PS50157">
    <property type="entry name" value="ZINC_FINGER_C2H2_2"/>
    <property type="match status" value="1"/>
</dbReference>